<keyword evidence="17" id="KW-0472">Membrane</keyword>
<feature type="modified residue" description="4-aspartylphosphate" evidence="15">
    <location>
        <position position="1032"/>
    </location>
</feature>
<keyword evidence="5 15" id="KW-0597">Phosphoprotein</keyword>
<dbReference type="PANTHER" id="PTHR43047">
    <property type="entry name" value="TWO-COMPONENT HISTIDINE PROTEIN KINASE"/>
    <property type="match status" value="1"/>
</dbReference>
<dbReference type="CDD" id="cd17546">
    <property type="entry name" value="REC_hyHK_CKI1_RcsC-like"/>
    <property type="match status" value="1"/>
</dbReference>
<dbReference type="CDD" id="cd00082">
    <property type="entry name" value="HisKA"/>
    <property type="match status" value="1"/>
</dbReference>
<dbReference type="SMART" id="SM00091">
    <property type="entry name" value="PAS"/>
    <property type="match status" value="3"/>
</dbReference>
<dbReference type="GO" id="GO:0005886">
    <property type="term" value="C:plasma membrane"/>
    <property type="evidence" value="ECO:0007669"/>
    <property type="project" value="UniProtKB-SubCell"/>
</dbReference>
<feature type="domain" description="Response regulatory" evidence="19">
    <location>
        <begin position="983"/>
        <end position="1102"/>
    </location>
</feature>
<keyword evidence="16" id="KW-0175">Coiled coil</keyword>
<dbReference type="PANTHER" id="PTHR43047:SF64">
    <property type="entry name" value="HISTIDINE KINASE CONTAINING CHEY-HOMOLOGOUS RECEIVER DOMAIN AND PAS DOMAIN-RELATED"/>
    <property type="match status" value="1"/>
</dbReference>
<reference evidence="22 23" key="2">
    <citation type="submission" date="2016-03" db="EMBL/GenBank/DDBJ databases">
        <title>New uncultured bacterium of the family Gallionellaceae from acid mine drainage: description and reconstruction of genome based on metagenomic analysis of microbial community.</title>
        <authorList>
            <person name="Kadnikov V."/>
            <person name="Ivasenko D."/>
            <person name="Beletsky A."/>
            <person name="Mardanov A."/>
            <person name="Danilova E."/>
            <person name="Pimenov N."/>
            <person name="Karnachuk O."/>
            <person name="Ravin N."/>
        </authorList>
    </citation>
    <scope>NUCLEOTIDE SEQUENCE [LARGE SCALE GENOMIC DNA]</scope>
    <source>
        <strain evidence="22">ShG14-8</strain>
    </source>
</reference>
<dbReference type="CDD" id="cd16922">
    <property type="entry name" value="HATPase_EvgS-ArcB-TorS-like"/>
    <property type="match status" value="1"/>
</dbReference>
<dbReference type="Pfam" id="PF02518">
    <property type="entry name" value="HATPase_c"/>
    <property type="match status" value="1"/>
</dbReference>
<feature type="transmembrane region" description="Helical" evidence="17">
    <location>
        <begin position="27"/>
        <end position="53"/>
    </location>
</feature>
<feature type="domain" description="PAS" evidence="20">
    <location>
        <begin position="578"/>
        <end position="629"/>
    </location>
</feature>
<dbReference type="InterPro" id="IPR005467">
    <property type="entry name" value="His_kinase_dom"/>
</dbReference>
<dbReference type="InterPro" id="IPR011006">
    <property type="entry name" value="CheY-like_superfamily"/>
</dbReference>
<feature type="domain" description="PAS" evidence="20">
    <location>
        <begin position="477"/>
        <end position="522"/>
    </location>
</feature>
<evidence type="ECO:0000256" key="11">
    <source>
        <dbReference type="ARBA" id="ARBA00022989"/>
    </source>
</evidence>
<dbReference type="SMART" id="SM00387">
    <property type="entry name" value="HATPase_c"/>
    <property type="match status" value="1"/>
</dbReference>
<evidence type="ECO:0000256" key="2">
    <source>
        <dbReference type="ARBA" id="ARBA00004651"/>
    </source>
</evidence>
<dbReference type="FunFam" id="3.30.565.10:FF:000010">
    <property type="entry name" value="Sensor histidine kinase RcsC"/>
    <property type="match status" value="1"/>
</dbReference>
<dbReference type="InterPro" id="IPR004358">
    <property type="entry name" value="Sig_transdc_His_kin-like_C"/>
</dbReference>
<dbReference type="EC" id="2.7.13.3" evidence="3"/>
<dbReference type="Gene3D" id="3.40.50.2300">
    <property type="match status" value="1"/>
</dbReference>
<dbReference type="SUPFAM" id="SSF103190">
    <property type="entry name" value="Sensory domain-like"/>
    <property type="match status" value="1"/>
</dbReference>
<dbReference type="InterPro" id="IPR003661">
    <property type="entry name" value="HisK_dim/P_dom"/>
</dbReference>
<accession>A0A139BYF4</accession>
<dbReference type="SUPFAM" id="SSF55874">
    <property type="entry name" value="ATPase domain of HSP90 chaperone/DNA topoisomerase II/histidine kinase"/>
    <property type="match status" value="1"/>
</dbReference>
<feature type="domain" description="PAC" evidence="21">
    <location>
        <begin position="525"/>
        <end position="577"/>
    </location>
</feature>
<evidence type="ECO:0000256" key="4">
    <source>
        <dbReference type="ARBA" id="ARBA00022475"/>
    </source>
</evidence>
<dbReference type="Proteomes" id="UP000070578">
    <property type="component" value="Unassembled WGS sequence"/>
</dbReference>
<evidence type="ECO:0000256" key="6">
    <source>
        <dbReference type="ARBA" id="ARBA00022679"/>
    </source>
</evidence>
<evidence type="ECO:0000256" key="5">
    <source>
        <dbReference type="ARBA" id="ARBA00022553"/>
    </source>
</evidence>
<dbReference type="PRINTS" id="PR00344">
    <property type="entry name" value="BCTRLSENSOR"/>
</dbReference>
<dbReference type="InterPro" id="IPR035965">
    <property type="entry name" value="PAS-like_dom_sf"/>
</dbReference>
<dbReference type="CDD" id="cd00130">
    <property type="entry name" value="PAS"/>
    <property type="match status" value="2"/>
</dbReference>
<evidence type="ECO:0000256" key="15">
    <source>
        <dbReference type="PROSITE-ProRule" id="PRU00169"/>
    </source>
</evidence>
<dbReference type="PATRIC" id="fig|1796491.3.peg.178"/>
<dbReference type="SUPFAM" id="SSF55785">
    <property type="entry name" value="PYP-like sensor domain (PAS domain)"/>
    <property type="match status" value="2"/>
</dbReference>
<evidence type="ECO:0000256" key="17">
    <source>
        <dbReference type="SAM" id="Phobius"/>
    </source>
</evidence>
<dbReference type="Pfam" id="PF00072">
    <property type="entry name" value="Response_reg"/>
    <property type="match status" value="1"/>
</dbReference>
<evidence type="ECO:0000256" key="7">
    <source>
        <dbReference type="ARBA" id="ARBA00022692"/>
    </source>
</evidence>
<feature type="transmembrane region" description="Helical" evidence="17">
    <location>
        <begin position="97"/>
        <end position="116"/>
    </location>
</feature>
<dbReference type="PROSITE" id="PS50113">
    <property type="entry name" value="PAC"/>
    <property type="match status" value="2"/>
</dbReference>
<evidence type="ECO:0000256" key="14">
    <source>
        <dbReference type="ARBA" id="ARBA00070152"/>
    </source>
</evidence>
<keyword evidence="9 22" id="KW-0418">Kinase</keyword>
<evidence type="ECO:0000259" key="19">
    <source>
        <dbReference type="PROSITE" id="PS50110"/>
    </source>
</evidence>
<dbReference type="Pfam" id="PF00512">
    <property type="entry name" value="HisKA"/>
    <property type="match status" value="1"/>
</dbReference>
<keyword evidence="11 17" id="KW-1133">Transmembrane helix</keyword>
<feature type="transmembrane region" description="Helical" evidence="17">
    <location>
        <begin position="59"/>
        <end position="76"/>
    </location>
</feature>
<keyword evidence="6" id="KW-0808">Transferase</keyword>
<evidence type="ECO:0000259" key="21">
    <source>
        <dbReference type="PROSITE" id="PS50113"/>
    </source>
</evidence>
<dbReference type="Gene3D" id="3.30.565.10">
    <property type="entry name" value="Histidine kinase-like ATPase, C-terminal domain"/>
    <property type="match status" value="1"/>
</dbReference>
<feature type="transmembrane region" description="Helical" evidence="17">
    <location>
        <begin position="164"/>
        <end position="185"/>
    </location>
</feature>
<dbReference type="PROSITE" id="PS50112">
    <property type="entry name" value="PAS"/>
    <property type="match status" value="2"/>
</dbReference>
<sequence>MAKQHLFLFDDRPNVAGSALQAEQIRLLYAVLPVSLAVNVLIASILAAVQISVLDVMPIMIWCALFGMAIALRAIISFAYRHTMVNESTSKALLTRFRIGVAATGITWGLASYLLFPVKDIPHQSLLAFAIAGMTAGAITSLSADLVSSLVFIIPALVPLIARLLAVGGEIPLAMGTMSTIYLVALTLNARRTYLVSLENISLRIAAVVREQSATEADNSKGEFPLLRRLSITILAAMLVTAFILILLYRQDQLASFESHASDENEKVLYQLVNTFDKDIAAYVSNAKVNSSTLPNTPDLDSIFAQELKQINKHNILKLKIYNPSGIAIYSSARSEIGKTSQRADLLGRALHGETAHATESRDTFLGTTGEMHDVQLFITYMPIKHSGKQIGVIESYDDASSHFGQLHSKILSISLLVCGVFSALYTALFFAVRKADQSIVVWRKSVERSREFLNKAQSIAHIGSWHYHLATGRLDWSRELYRIYGVSPETFTPSIKDLINLIHPDDQSAMQERIEAWASGKKPEAFEFRCVWHDGSIRNYQGQCELICDAHGKPIHVSGTVQDITERKQSEDTLRLSEEKFSRIFHDSPDAMMITETNTGLIREINQSFTDLFGYSQDEAIGRTITDFGFWFDEDSGKETVSIIKSKGFVRNHEVKHRTKDGRILTLLASTTQLHFGGTISLVVHLRDITGRKQIEDEFMALNANLEQRVRERTAQLQRANLAKDSFLATMSHEIRTPLGGMMGMMELLEMSQLDAKQREILQVARDSGKNLLRIVNDILDWSKIEAGKLGLSPHATSIPDMLKSVTDTHSQIASEKDLHFNVEIDPELSAAHIFDPLRLSQILNNFISNAIKFTQHGNVTISTQRIAHHAGYETVCFSVKDSGSGIDPEHQSRLFQHYEQATADTARMYGGTGLGLAICRRLAELMDGTLSVESTLGVGSTFSLTVSLPVVKDLPQNSRKTDQQPSHTDTALLIKGDAPVAILIVDDHPINRMLLKQQLELLGLQVQVAEDGAKALVLWQNNHFDLIITDCHMPEMDGYELSRHIRELENEADGKHIPIIAWTANVLTEEAVKTQAAGMDDLLTKPTELSELRVTLLKWLPKLLEPLPQRFF</sequence>
<evidence type="ECO:0000256" key="12">
    <source>
        <dbReference type="ARBA" id="ARBA00023012"/>
    </source>
</evidence>
<feature type="coiled-coil region" evidence="16">
    <location>
        <begin position="693"/>
        <end position="724"/>
    </location>
</feature>
<evidence type="ECO:0000256" key="9">
    <source>
        <dbReference type="ARBA" id="ARBA00022777"/>
    </source>
</evidence>
<dbReference type="InterPro" id="IPR000700">
    <property type="entry name" value="PAS-assoc_C"/>
</dbReference>
<evidence type="ECO:0000256" key="3">
    <source>
        <dbReference type="ARBA" id="ARBA00012438"/>
    </source>
</evidence>
<comment type="catalytic activity">
    <reaction evidence="1">
        <text>ATP + protein L-histidine = ADP + protein N-phospho-L-histidine.</text>
        <dbReference type="EC" id="2.7.13.3"/>
    </reaction>
</comment>
<protein>
    <recommendedName>
        <fullName evidence="14">Virulence sensor protein BvgS</fullName>
        <ecNumber evidence="3">2.7.13.3</ecNumber>
    </recommendedName>
</protein>
<dbReference type="InterPro" id="IPR003594">
    <property type="entry name" value="HATPase_dom"/>
</dbReference>
<keyword evidence="12" id="KW-0902">Two-component regulatory system</keyword>
<evidence type="ECO:0000256" key="10">
    <source>
        <dbReference type="ARBA" id="ARBA00022840"/>
    </source>
</evidence>
<dbReference type="InterPro" id="IPR000014">
    <property type="entry name" value="PAS"/>
</dbReference>
<comment type="function">
    <text evidence="13">Member of the two-component regulatory system BvgS/BvgA. Phosphorylates BvgA via a four-step phosphorelay in response to environmental signals.</text>
</comment>
<dbReference type="PROSITE" id="PS50109">
    <property type="entry name" value="HIS_KIN"/>
    <property type="match status" value="1"/>
</dbReference>
<comment type="subcellular location">
    <subcellularLocation>
        <location evidence="2">Cell membrane</location>
        <topology evidence="2">Multi-pass membrane protein</topology>
    </subcellularLocation>
</comment>
<evidence type="ECO:0000256" key="8">
    <source>
        <dbReference type="ARBA" id="ARBA00022741"/>
    </source>
</evidence>
<dbReference type="InterPro" id="IPR013655">
    <property type="entry name" value="PAS_fold_3"/>
</dbReference>
<keyword evidence="8" id="KW-0547">Nucleotide-binding</keyword>
<evidence type="ECO:0000313" key="23">
    <source>
        <dbReference type="Proteomes" id="UP000070578"/>
    </source>
</evidence>
<dbReference type="InterPro" id="IPR029151">
    <property type="entry name" value="Sensor-like_sf"/>
</dbReference>
<dbReference type="Gene3D" id="2.10.70.100">
    <property type="match status" value="1"/>
</dbReference>
<dbReference type="InterPro" id="IPR036890">
    <property type="entry name" value="HATPase_C_sf"/>
</dbReference>
<dbReference type="GO" id="GO:0005524">
    <property type="term" value="F:ATP binding"/>
    <property type="evidence" value="ECO:0007669"/>
    <property type="project" value="UniProtKB-KW"/>
</dbReference>
<dbReference type="InterPro" id="IPR001789">
    <property type="entry name" value="Sig_transdc_resp-reg_receiver"/>
</dbReference>
<evidence type="ECO:0000259" key="18">
    <source>
        <dbReference type="PROSITE" id="PS50109"/>
    </source>
</evidence>
<feature type="transmembrane region" description="Helical" evidence="17">
    <location>
        <begin position="230"/>
        <end position="249"/>
    </location>
</feature>
<evidence type="ECO:0000313" key="22">
    <source>
        <dbReference type="EMBL" id="KXS33775.1"/>
    </source>
</evidence>
<dbReference type="Pfam" id="PF08447">
    <property type="entry name" value="PAS_3"/>
    <property type="match status" value="1"/>
</dbReference>
<dbReference type="AlphaFoldDB" id="A0A139BYF4"/>
<dbReference type="SMART" id="SM00388">
    <property type="entry name" value="HisKA"/>
    <property type="match status" value="1"/>
</dbReference>
<dbReference type="SUPFAM" id="SSF47384">
    <property type="entry name" value="Homodimeric domain of signal transducing histidine kinase"/>
    <property type="match status" value="1"/>
</dbReference>
<dbReference type="SMART" id="SM00086">
    <property type="entry name" value="PAC"/>
    <property type="match status" value="2"/>
</dbReference>
<reference evidence="22 23" key="1">
    <citation type="submission" date="2016-02" db="EMBL/GenBank/DDBJ databases">
        <authorList>
            <person name="Wen L."/>
            <person name="He K."/>
            <person name="Yang H."/>
        </authorList>
    </citation>
    <scope>NUCLEOTIDE SEQUENCE [LARGE SCALE GENOMIC DNA]</scope>
    <source>
        <strain evidence="22">ShG14-8</strain>
    </source>
</reference>
<dbReference type="SUPFAM" id="SSF52172">
    <property type="entry name" value="CheY-like"/>
    <property type="match status" value="1"/>
</dbReference>
<evidence type="ECO:0000259" key="20">
    <source>
        <dbReference type="PROSITE" id="PS50112"/>
    </source>
</evidence>
<feature type="transmembrane region" description="Helical" evidence="17">
    <location>
        <begin position="411"/>
        <end position="433"/>
    </location>
</feature>
<dbReference type="InterPro" id="IPR001610">
    <property type="entry name" value="PAC"/>
</dbReference>
<dbReference type="NCBIfam" id="TIGR00229">
    <property type="entry name" value="sensory_box"/>
    <property type="match status" value="2"/>
</dbReference>
<evidence type="ECO:0000256" key="16">
    <source>
        <dbReference type="SAM" id="Coils"/>
    </source>
</evidence>
<keyword evidence="10" id="KW-0067">ATP-binding</keyword>
<keyword evidence="7 17" id="KW-0812">Transmembrane</keyword>
<gene>
    <name evidence="22" type="ORF">AWT59_0165</name>
</gene>
<dbReference type="SMART" id="SM00448">
    <property type="entry name" value="REC"/>
    <property type="match status" value="1"/>
</dbReference>
<dbReference type="InterPro" id="IPR036097">
    <property type="entry name" value="HisK_dim/P_sf"/>
</dbReference>
<dbReference type="Pfam" id="PF13426">
    <property type="entry name" value="PAS_9"/>
    <property type="match status" value="1"/>
</dbReference>
<dbReference type="Gene3D" id="3.30.450.20">
    <property type="entry name" value="PAS domain"/>
    <property type="match status" value="2"/>
</dbReference>
<dbReference type="GO" id="GO:0000155">
    <property type="term" value="F:phosphorelay sensor kinase activity"/>
    <property type="evidence" value="ECO:0007669"/>
    <property type="project" value="InterPro"/>
</dbReference>
<feature type="domain" description="PAC" evidence="21">
    <location>
        <begin position="652"/>
        <end position="702"/>
    </location>
</feature>
<dbReference type="EMBL" id="LSLI01000002">
    <property type="protein sequence ID" value="KXS33775.1"/>
    <property type="molecule type" value="Genomic_DNA"/>
</dbReference>
<feature type="domain" description="Histidine kinase" evidence="18">
    <location>
        <begin position="731"/>
        <end position="952"/>
    </location>
</feature>
<feature type="transmembrane region" description="Helical" evidence="17">
    <location>
        <begin position="128"/>
        <end position="157"/>
    </location>
</feature>
<comment type="caution">
    <text evidence="22">The sequence shown here is derived from an EMBL/GenBank/DDBJ whole genome shotgun (WGS) entry which is preliminary data.</text>
</comment>
<proteinExistence type="predicted"/>
<keyword evidence="4" id="KW-1003">Cell membrane</keyword>
<organism evidence="22 23">
    <name type="scientific">Candidatus Gallionella acididurans</name>
    <dbReference type="NCBI Taxonomy" id="1796491"/>
    <lineage>
        <taxon>Bacteria</taxon>
        <taxon>Pseudomonadati</taxon>
        <taxon>Pseudomonadota</taxon>
        <taxon>Betaproteobacteria</taxon>
        <taxon>Nitrosomonadales</taxon>
        <taxon>Gallionellaceae</taxon>
        <taxon>Gallionella</taxon>
    </lineage>
</organism>
<evidence type="ECO:0000256" key="1">
    <source>
        <dbReference type="ARBA" id="ARBA00000085"/>
    </source>
</evidence>
<dbReference type="Gene3D" id="1.10.287.130">
    <property type="match status" value="1"/>
</dbReference>
<dbReference type="PROSITE" id="PS50110">
    <property type="entry name" value="RESPONSE_REGULATORY"/>
    <property type="match status" value="1"/>
</dbReference>
<evidence type="ECO:0000256" key="13">
    <source>
        <dbReference type="ARBA" id="ARBA00058004"/>
    </source>
</evidence>
<name>A0A139BYF4_9PROT</name>